<dbReference type="InterPro" id="IPR012944">
    <property type="entry name" value="SusD_RagB_dom"/>
</dbReference>
<dbReference type="EMBL" id="CP027231">
    <property type="protein sequence ID" value="AVM53737.1"/>
    <property type="molecule type" value="Genomic_DNA"/>
</dbReference>
<evidence type="ECO:0000259" key="6">
    <source>
        <dbReference type="Pfam" id="PF07980"/>
    </source>
</evidence>
<organism evidence="8 9">
    <name type="scientific">Bacteroides zoogleoformans</name>
    <dbReference type="NCBI Taxonomy" id="28119"/>
    <lineage>
        <taxon>Bacteria</taxon>
        <taxon>Pseudomonadati</taxon>
        <taxon>Bacteroidota</taxon>
        <taxon>Bacteroidia</taxon>
        <taxon>Bacteroidales</taxon>
        <taxon>Bacteroidaceae</taxon>
        <taxon>Bacteroides</taxon>
    </lineage>
</organism>
<evidence type="ECO:0000256" key="1">
    <source>
        <dbReference type="ARBA" id="ARBA00004442"/>
    </source>
</evidence>
<keyword evidence="4" id="KW-0472">Membrane</keyword>
<dbReference type="Pfam" id="PF14322">
    <property type="entry name" value="SusD-like_3"/>
    <property type="match status" value="1"/>
</dbReference>
<proteinExistence type="inferred from homology"/>
<dbReference type="PROSITE" id="PS51257">
    <property type="entry name" value="PROKAR_LIPOPROTEIN"/>
    <property type="match status" value="1"/>
</dbReference>
<dbReference type="RefSeq" id="WP_106042683.1">
    <property type="nucleotide sequence ID" value="NZ_CP027231.1"/>
</dbReference>
<feature type="domain" description="RagB/SusD" evidence="6">
    <location>
        <begin position="345"/>
        <end position="480"/>
    </location>
</feature>
<evidence type="ECO:0000259" key="7">
    <source>
        <dbReference type="Pfam" id="PF14322"/>
    </source>
</evidence>
<keyword evidence="9" id="KW-1185">Reference proteome</keyword>
<keyword evidence="5" id="KW-0998">Cell outer membrane</keyword>
<evidence type="ECO:0000256" key="5">
    <source>
        <dbReference type="ARBA" id="ARBA00023237"/>
    </source>
</evidence>
<comment type="subcellular location">
    <subcellularLocation>
        <location evidence="1">Cell outer membrane</location>
    </subcellularLocation>
</comment>
<protein>
    <submittedName>
        <fullName evidence="8">RagB/SusD family nutrient uptake outer membrane protein</fullName>
    </submittedName>
</protein>
<dbReference type="InterPro" id="IPR033985">
    <property type="entry name" value="SusD-like_N"/>
</dbReference>
<dbReference type="Gene3D" id="1.25.40.390">
    <property type="match status" value="1"/>
</dbReference>
<dbReference type="SUPFAM" id="SSF48452">
    <property type="entry name" value="TPR-like"/>
    <property type="match status" value="1"/>
</dbReference>
<name>A0ABN5IM11_9BACE</name>
<comment type="similarity">
    <text evidence="2">Belongs to the SusD family.</text>
</comment>
<evidence type="ECO:0000313" key="8">
    <source>
        <dbReference type="EMBL" id="AVM53737.1"/>
    </source>
</evidence>
<sequence>MRKIHIIMGIALCTLLYSCDALDVKPVSIITTESFWKNSGDAEAYLTGIYNAYRKLNNTSYYGEDRGDAFKAGEIGPVTVAWSQNLLESNAPSFMGAYNIIHHTNLLFSRIEGLKFTNEASKNRIKAQSYFLQAATYFHLLRNWGDVPLITEPVLSDKVELKARSPKNAVMAFILDDIEKAITLFPEDGYVDKNYASRPAAYALKADALMWKAKVLGGGKADLEAAIAAIDRVASSGVELLPDYASVFDNANKKNKEIIFSLYFERYEVGNLSIATNTTSRTDNLSMAANLENAATSPNNSRHVYAPSDKVRAIYLKNPADKRYPVAMIDMVDKDGKLILTQTNKFRGHAYTDDRFFDDDLIVYRWADLLLLRAEANAALGNVDAALKDLNEVRGRAGLADYDGAKNKVAVEKELCDERLRELFIEQKRWYDLLRFHFGGTIDIYNEVPNLQGKANYPLYLPINYNNMVLNEKLVQTEGYESAVR</sequence>
<evidence type="ECO:0000256" key="4">
    <source>
        <dbReference type="ARBA" id="ARBA00023136"/>
    </source>
</evidence>
<dbReference type="CDD" id="cd08977">
    <property type="entry name" value="SusD"/>
    <property type="match status" value="1"/>
</dbReference>
<evidence type="ECO:0000256" key="2">
    <source>
        <dbReference type="ARBA" id="ARBA00006275"/>
    </source>
</evidence>
<gene>
    <name evidence="8" type="ORF">C4H11_13205</name>
</gene>
<evidence type="ECO:0000313" key="9">
    <source>
        <dbReference type="Proteomes" id="UP000238304"/>
    </source>
</evidence>
<reference evidence="8 9" key="1">
    <citation type="submission" date="2018-02" db="EMBL/GenBank/DDBJ databases">
        <authorList>
            <person name="Holder M.E."/>
            <person name="Ajami N.J."/>
            <person name="Petrosino J.F."/>
        </authorList>
    </citation>
    <scope>NUCLEOTIDE SEQUENCE [LARGE SCALE GENOMIC DNA]</scope>
    <source>
        <strain evidence="8 9">ATCC 33285</strain>
    </source>
</reference>
<keyword evidence="3" id="KW-0732">Signal</keyword>
<evidence type="ECO:0000256" key="3">
    <source>
        <dbReference type="ARBA" id="ARBA00022729"/>
    </source>
</evidence>
<dbReference type="Proteomes" id="UP000238304">
    <property type="component" value="Chromosome"/>
</dbReference>
<accession>A0ABN5IM11</accession>
<dbReference type="Pfam" id="PF07980">
    <property type="entry name" value="SusD_RagB"/>
    <property type="match status" value="1"/>
</dbReference>
<feature type="domain" description="SusD-like N-terminal" evidence="7">
    <location>
        <begin position="44"/>
        <end position="204"/>
    </location>
</feature>
<dbReference type="InterPro" id="IPR011990">
    <property type="entry name" value="TPR-like_helical_dom_sf"/>
</dbReference>